<reference evidence="1" key="1">
    <citation type="submission" date="2021-07" db="EMBL/GenBank/DDBJ databases">
        <title>New genus and species of the family Alcaligenaceae.</title>
        <authorList>
            <person name="Hahn M.W."/>
        </authorList>
    </citation>
    <scope>NUCLEOTIDE SEQUENCE</scope>
    <source>
        <strain evidence="1">LF4-65</strain>
    </source>
</reference>
<dbReference type="Proteomes" id="UP000739565">
    <property type="component" value="Unassembled WGS sequence"/>
</dbReference>
<dbReference type="EMBL" id="JAHXRI010000010">
    <property type="protein sequence ID" value="MBZ1351176.1"/>
    <property type="molecule type" value="Genomic_DNA"/>
</dbReference>
<comment type="caution">
    <text evidence="1">The sequence shown here is derived from an EMBL/GenBank/DDBJ whole genome shotgun (WGS) entry which is preliminary data.</text>
</comment>
<organism evidence="1 2">
    <name type="scientific">Zwartia hollandica</name>
    <dbReference type="NCBI Taxonomy" id="324606"/>
    <lineage>
        <taxon>Bacteria</taxon>
        <taxon>Pseudomonadati</taxon>
        <taxon>Pseudomonadota</taxon>
        <taxon>Betaproteobacteria</taxon>
        <taxon>Burkholderiales</taxon>
        <taxon>Alcaligenaceae</taxon>
        <taxon>Zwartia</taxon>
    </lineage>
</organism>
<dbReference type="RefSeq" id="WP_259661593.1">
    <property type="nucleotide sequence ID" value="NZ_JAHXRI010000010.1"/>
</dbReference>
<sequence length="209" mass="24263">MSKAQTPKALPVSSLQYRPRDYFARYDLQAELLTHVKGRARREMIKGALENGAIDELPDFLKEPELESFDRTMLGRMHPMFLGGEFLARLKPKEVEIARISIRSTTFDVTVVYARLVGKRIHYRVVDEYEGETLEEPTTRTSARPLTMGQLIDFFLHAWDLMGCLKMNYPDDVEEMQCFFEAESEFYPCLDETLRDMVQERFAAETDGE</sequence>
<proteinExistence type="predicted"/>
<gene>
    <name evidence="1" type="ORF">KZZ10_11010</name>
</gene>
<protein>
    <submittedName>
        <fullName evidence="1">Uncharacterized protein</fullName>
    </submittedName>
</protein>
<dbReference type="AlphaFoldDB" id="A0A953N987"/>
<keyword evidence="2" id="KW-1185">Reference proteome</keyword>
<name>A0A953N987_9BURK</name>
<evidence type="ECO:0000313" key="2">
    <source>
        <dbReference type="Proteomes" id="UP000739565"/>
    </source>
</evidence>
<accession>A0A953N987</accession>
<evidence type="ECO:0000313" key="1">
    <source>
        <dbReference type="EMBL" id="MBZ1351176.1"/>
    </source>
</evidence>